<evidence type="ECO:0000313" key="3">
    <source>
        <dbReference type="Proteomes" id="UP000201169"/>
    </source>
</evidence>
<protein>
    <submittedName>
        <fullName evidence="2">Uncharacterized protein</fullName>
    </submittedName>
</protein>
<organism evidence="2 3">
    <name type="scientific">Campylobacter avium LMG 24591</name>
    <dbReference type="NCBI Taxonomy" id="522484"/>
    <lineage>
        <taxon>Bacteria</taxon>
        <taxon>Pseudomonadati</taxon>
        <taxon>Campylobacterota</taxon>
        <taxon>Epsilonproteobacteria</taxon>
        <taxon>Campylobacterales</taxon>
        <taxon>Campylobacteraceae</taxon>
        <taxon>Campylobacter</taxon>
    </lineage>
</organism>
<gene>
    <name evidence="2" type="ORF">CAV_0541</name>
</gene>
<dbReference type="Proteomes" id="UP000201169">
    <property type="component" value="Chromosome"/>
</dbReference>
<name>A0A222MX11_9BACT</name>
<keyword evidence="1" id="KW-1133">Transmembrane helix</keyword>
<keyword evidence="1" id="KW-0472">Membrane</keyword>
<evidence type="ECO:0000256" key="1">
    <source>
        <dbReference type="SAM" id="Phobius"/>
    </source>
</evidence>
<reference evidence="2 3" key="1">
    <citation type="submission" date="2017-07" db="EMBL/GenBank/DDBJ databases">
        <title>Analysis of two Campylobacter avium genomes and identification of a novel hippuricase gene.</title>
        <authorList>
            <person name="Miller W.G."/>
            <person name="Chapman M.H."/>
            <person name="Yee E."/>
            <person name="Revez J."/>
            <person name="Bono J.L."/>
            <person name="Rossi M."/>
        </authorList>
    </citation>
    <scope>NUCLEOTIDE SEQUENCE [LARGE SCALE GENOMIC DNA]</scope>
    <source>
        <strain evidence="2 3">LMG 24591</strain>
    </source>
</reference>
<dbReference type="EMBL" id="CP022347">
    <property type="protein sequence ID" value="ASQ30208.1"/>
    <property type="molecule type" value="Genomic_DNA"/>
</dbReference>
<feature type="transmembrane region" description="Helical" evidence="1">
    <location>
        <begin position="36"/>
        <end position="56"/>
    </location>
</feature>
<dbReference type="RefSeq" id="WP_169711633.1">
    <property type="nucleotide sequence ID" value="NZ_CP022347.1"/>
</dbReference>
<keyword evidence="1" id="KW-0812">Transmembrane</keyword>
<dbReference type="AlphaFoldDB" id="A0A222MX11"/>
<sequence length="57" mass="6927">MNFKKYFFLFKWFLIGKYHCDLSFISKKTFYIIHKIFWSIIILSVAFSSASFISIFI</sequence>
<dbReference type="KEGG" id="cavi:CAV_0541"/>
<proteinExistence type="predicted"/>
<keyword evidence="3" id="KW-1185">Reference proteome</keyword>
<accession>A0A222MX11</accession>
<evidence type="ECO:0000313" key="2">
    <source>
        <dbReference type="EMBL" id="ASQ30208.1"/>
    </source>
</evidence>